<reference evidence="13" key="1">
    <citation type="submission" date="2021-01" db="EMBL/GenBank/DDBJ databases">
        <authorList>
            <person name="Corre E."/>
            <person name="Pelletier E."/>
            <person name="Niang G."/>
            <person name="Scheremetjew M."/>
            <person name="Finn R."/>
            <person name="Kale V."/>
            <person name="Holt S."/>
            <person name="Cochrane G."/>
            <person name="Meng A."/>
            <person name="Brown T."/>
            <person name="Cohen L."/>
        </authorList>
    </citation>
    <scope>NUCLEOTIDE SEQUENCE</scope>
    <source>
        <strain evidence="13">CCAC1681</strain>
    </source>
</reference>
<dbReference type="PANTHER" id="PTHR14605:SF1">
    <property type="entry name" value="TRANSMEMBRANE PROTEIN 231"/>
    <property type="match status" value="1"/>
</dbReference>
<evidence type="ECO:0000256" key="1">
    <source>
        <dbReference type="ARBA" id="ARBA00004272"/>
    </source>
</evidence>
<dbReference type="GO" id="GO:0032880">
    <property type="term" value="P:regulation of protein localization"/>
    <property type="evidence" value="ECO:0007669"/>
    <property type="project" value="TreeGrafter"/>
</dbReference>
<dbReference type="AlphaFoldDB" id="A0A7S0D8I0"/>
<keyword evidence="5 12" id="KW-0812">Transmembrane</keyword>
<dbReference type="EMBL" id="HBEN01011490">
    <property type="protein sequence ID" value="CAD8446438.1"/>
    <property type="molecule type" value="Transcribed_RNA"/>
</dbReference>
<evidence type="ECO:0000256" key="3">
    <source>
        <dbReference type="ARBA" id="ARBA00015087"/>
    </source>
</evidence>
<sequence length="314" mass="35261">MVQVYVEPIARRHYAPLVSPAGLYRPLCVVLSLIVAFVIALTTGNMWVKTTTFVAQPSVRFKYDMLMVFEGARPGAEKVWSTFESVNALMAGSRAAVDVQASEQDLNMDGKMDVIDIKATARGLGDVHGVKALMAFDYAIDGRVDLALNGLAVAQHVSPLPGSGFYVDGYLRLQQRDAIQAGTTRVVYNHSVFPFAEHGEMKGDSREAASLRLPVILNAYNFRNETLFFDTPTPVWESAASSEFVFHARVRIPTSQQVLYRPGFLELCKFAWVQILAVYVIFWWLFSKFEYVVFHHRLVTTRVVSDVQPKSHRF</sequence>
<protein>
    <recommendedName>
        <fullName evidence="3">Transmembrane protein 231</fullName>
    </recommendedName>
</protein>
<dbReference type="PROSITE" id="PS00018">
    <property type="entry name" value="EF_HAND_1"/>
    <property type="match status" value="1"/>
</dbReference>
<feature type="transmembrane region" description="Helical" evidence="12">
    <location>
        <begin position="23"/>
        <end position="41"/>
    </location>
</feature>
<dbReference type="GO" id="GO:0060170">
    <property type="term" value="C:ciliary membrane"/>
    <property type="evidence" value="ECO:0007669"/>
    <property type="project" value="UniProtKB-SubCell"/>
</dbReference>
<evidence type="ECO:0000256" key="6">
    <source>
        <dbReference type="ARBA" id="ARBA00022989"/>
    </source>
</evidence>
<evidence type="ECO:0000256" key="12">
    <source>
        <dbReference type="SAM" id="Phobius"/>
    </source>
</evidence>
<comment type="subcellular location">
    <subcellularLocation>
        <location evidence="1">Cell projection</location>
        <location evidence="1">Cilium membrane</location>
        <topology evidence="1">Multi-pass membrane protein</topology>
    </subcellularLocation>
</comment>
<organism evidence="13">
    <name type="scientific">Micromonas pusilla</name>
    <name type="common">Picoplanktonic green alga</name>
    <name type="synonym">Chromulina pusilla</name>
    <dbReference type="NCBI Taxonomy" id="38833"/>
    <lineage>
        <taxon>Eukaryota</taxon>
        <taxon>Viridiplantae</taxon>
        <taxon>Chlorophyta</taxon>
        <taxon>Mamiellophyceae</taxon>
        <taxon>Mamiellales</taxon>
        <taxon>Mamiellaceae</taxon>
        <taxon>Micromonas</taxon>
    </lineage>
</organism>
<feature type="transmembrane region" description="Helical" evidence="12">
    <location>
        <begin position="267"/>
        <end position="286"/>
    </location>
</feature>
<keyword evidence="9" id="KW-0325">Glycoprotein</keyword>
<dbReference type="GO" id="GO:0035869">
    <property type="term" value="C:ciliary transition zone"/>
    <property type="evidence" value="ECO:0007669"/>
    <property type="project" value="TreeGrafter"/>
</dbReference>
<dbReference type="GO" id="GO:0060271">
    <property type="term" value="P:cilium assembly"/>
    <property type="evidence" value="ECO:0007669"/>
    <property type="project" value="TreeGrafter"/>
</dbReference>
<comment type="function">
    <text evidence="11">Transmembrane component of the tectonic-like complex, a complex localized at the transition zone of primary cilia and acting as a barrier that prevents diffusion of transmembrane proteins between the cilia and plasma membranes. Required for ciliogenesis and sonic hedgehog/SHH signaling.</text>
</comment>
<evidence type="ECO:0000256" key="11">
    <source>
        <dbReference type="ARBA" id="ARBA00024803"/>
    </source>
</evidence>
<keyword evidence="10" id="KW-0966">Cell projection</keyword>
<evidence type="ECO:0000256" key="9">
    <source>
        <dbReference type="ARBA" id="ARBA00023180"/>
    </source>
</evidence>
<keyword evidence="7" id="KW-0969">Cilium</keyword>
<keyword evidence="4" id="KW-1003">Cell membrane</keyword>
<dbReference type="Pfam" id="PF10149">
    <property type="entry name" value="TM231"/>
    <property type="match status" value="1"/>
</dbReference>
<name>A0A7S0D8I0_MICPS</name>
<evidence type="ECO:0000256" key="8">
    <source>
        <dbReference type="ARBA" id="ARBA00023136"/>
    </source>
</evidence>
<dbReference type="PANTHER" id="PTHR14605">
    <property type="entry name" value="CHST5 PROTEIN"/>
    <property type="match status" value="1"/>
</dbReference>
<accession>A0A7S0D8I0</accession>
<gene>
    <name evidence="13" type="ORF">MSP1401_LOCUS9536</name>
</gene>
<evidence type="ECO:0000256" key="2">
    <source>
        <dbReference type="ARBA" id="ARBA00009082"/>
    </source>
</evidence>
<proteinExistence type="inferred from homology"/>
<evidence type="ECO:0000313" key="13">
    <source>
        <dbReference type="EMBL" id="CAD8446438.1"/>
    </source>
</evidence>
<keyword evidence="8 12" id="KW-0472">Membrane</keyword>
<dbReference type="InterPro" id="IPR018247">
    <property type="entry name" value="EF_Hand_1_Ca_BS"/>
</dbReference>
<comment type="similarity">
    <text evidence="2">Belongs to the TMEM231 family.</text>
</comment>
<dbReference type="InterPro" id="IPR019306">
    <property type="entry name" value="TMEM231"/>
</dbReference>
<evidence type="ECO:0000256" key="4">
    <source>
        <dbReference type="ARBA" id="ARBA00022475"/>
    </source>
</evidence>
<evidence type="ECO:0000256" key="5">
    <source>
        <dbReference type="ARBA" id="ARBA00022692"/>
    </source>
</evidence>
<evidence type="ECO:0000256" key="10">
    <source>
        <dbReference type="ARBA" id="ARBA00023273"/>
    </source>
</evidence>
<evidence type="ECO:0000256" key="7">
    <source>
        <dbReference type="ARBA" id="ARBA00023069"/>
    </source>
</evidence>
<keyword evidence="6 12" id="KW-1133">Transmembrane helix</keyword>